<dbReference type="AlphaFoldDB" id="A0A164TSG7"/>
<dbReference type="Proteomes" id="UP000076722">
    <property type="component" value="Unassembled WGS sequence"/>
</dbReference>
<gene>
    <name evidence="1" type="ORF">SISNIDRAFT_387771</name>
</gene>
<dbReference type="OrthoDB" id="3263571at2759"/>
<protein>
    <recommendedName>
        <fullName evidence="3">DUF4939 domain-containing protein</fullName>
    </recommendedName>
</protein>
<sequence length="58" mass="6383">KSLKVATPEVFDGTTSKAQAFLAQLTLYFLAKHQELQNDAHKIIFALSYMKGGTAGPW</sequence>
<dbReference type="STRING" id="1314777.A0A164TSG7"/>
<name>A0A164TSG7_9AGAM</name>
<organism evidence="1 2">
    <name type="scientific">Sistotremastrum niveocremeum HHB9708</name>
    <dbReference type="NCBI Taxonomy" id="1314777"/>
    <lineage>
        <taxon>Eukaryota</taxon>
        <taxon>Fungi</taxon>
        <taxon>Dikarya</taxon>
        <taxon>Basidiomycota</taxon>
        <taxon>Agaricomycotina</taxon>
        <taxon>Agaricomycetes</taxon>
        <taxon>Sistotremastrales</taxon>
        <taxon>Sistotremastraceae</taxon>
        <taxon>Sertulicium</taxon>
        <taxon>Sertulicium niveocremeum</taxon>
    </lineage>
</organism>
<keyword evidence="2" id="KW-1185">Reference proteome</keyword>
<evidence type="ECO:0000313" key="2">
    <source>
        <dbReference type="Proteomes" id="UP000076722"/>
    </source>
</evidence>
<feature type="non-terminal residue" evidence="1">
    <location>
        <position position="58"/>
    </location>
</feature>
<reference evidence="1 2" key="1">
    <citation type="journal article" date="2016" name="Mol. Biol. Evol.">
        <title>Comparative Genomics of Early-Diverging Mushroom-Forming Fungi Provides Insights into the Origins of Lignocellulose Decay Capabilities.</title>
        <authorList>
            <person name="Nagy L.G."/>
            <person name="Riley R."/>
            <person name="Tritt A."/>
            <person name="Adam C."/>
            <person name="Daum C."/>
            <person name="Floudas D."/>
            <person name="Sun H."/>
            <person name="Yadav J.S."/>
            <person name="Pangilinan J."/>
            <person name="Larsson K.H."/>
            <person name="Matsuura K."/>
            <person name="Barry K."/>
            <person name="Labutti K."/>
            <person name="Kuo R."/>
            <person name="Ohm R.A."/>
            <person name="Bhattacharya S.S."/>
            <person name="Shirouzu T."/>
            <person name="Yoshinaga Y."/>
            <person name="Martin F.M."/>
            <person name="Grigoriev I.V."/>
            <person name="Hibbett D.S."/>
        </authorList>
    </citation>
    <scope>NUCLEOTIDE SEQUENCE [LARGE SCALE GENOMIC DNA]</scope>
    <source>
        <strain evidence="1 2">HHB9708</strain>
    </source>
</reference>
<feature type="non-terminal residue" evidence="1">
    <location>
        <position position="1"/>
    </location>
</feature>
<dbReference type="EMBL" id="KV419410">
    <property type="protein sequence ID" value="KZS92602.1"/>
    <property type="molecule type" value="Genomic_DNA"/>
</dbReference>
<evidence type="ECO:0008006" key="3">
    <source>
        <dbReference type="Google" id="ProtNLM"/>
    </source>
</evidence>
<proteinExistence type="predicted"/>
<evidence type="ECO:0000313" key="1">
    <source>
        <dbReference type="EMBL" id="KZS92602.1"/>
    </source>
</evidence>
<accession>A0A164TSG7</accession>